<evidence type="ECO:0000313" key="4">
    <source>
        <dbReference type="Proteomes" id="UP000663832"/>
    </source>
</evidence>
<dbReference type="PANTHER" id="PTHR43319">
    <property type="entry name" value="BETA-LACTAMASE-RELATED"/>
    <property type="match status" value="1"/>
</dbReference>
<evidence type="ECO:0000259" key="1">
    <source>
        <dbReference type="Pfam" id="PF00144"/>
    </source>
</evidence>
<name>A0A814KS02_9BILA</name>
<dbReference type="InterPro" id="IPR052907">
    <property type="entry name" value="Beta-lactamase/esterase"/>
</dbReference>
<dbReference type="Gene3D" id="3.40.710.10">
    <property type="entry name" value="DD-peptidase/beta-lactamase superfamily"/>
    <property type="match status" value="1"/>
</dbReference>
<feature type="domain" description="Beta-lactamase-related" evidence="1">
    <location>
        <begin position="24"/>
        <end position="372"/>
    </location>
</feature>
<dbReference type="Proteomes" id="UP000663877">
    <property type="component" value="Unassembled WGS sequence"/>
</dbReference>
<accession>A0A814KS02</accession>
<dbReference type="Pfam" id="PF00144">
    <property type="entry name" value="Beta-lactamase"/>
    <property type="match status" value="1"/>
</dbReference>
<organism evidence="3 4">
    <name type="scientific">Adineta steineri</name>
    <dbReference type="NCBI Taxonomy" id="433720"/>
    <lineage>
        <taxon>Eukaryota</taxon>
        <taxon>Metazoa</taxon>
        <taxon>Spiralia</taxon>
        <taxon>Gnathifera</taxon>
        <taxon>Rotifera</taxon>
        <taxon>Eurotatoria</taxon>
        <taxon>Bdelloidea</taxon>
        <taxon>Adinetida</taxon>
        <taxon>Adinetidae</taxon>
        <taxon>Adineta</taxon>
    </lineage>
</organism>
<dbReference type="Proteomes" id="UP000663832">
    <property type="component" value="Unassembled WGS sequence"/>
</dbReference>
<gene>
    <name evidence="2" type="ORF">BJG266_LOCUS11142</name>
    <name evidence="3" type="ORF">QVE165_LOCUS17878</name>
</gene>
<evidence type="ECO:0000313" key="3">
    <source>
        <dbReference type="EMBL" id="CAF1055868.1"/>
    </source>
</evidence>
<dbReference type="OrthoDB" id="5946976at2759"/>
<proteinExistence type="predicted"/>
<reference evidence="3" key="1">
    <citation type="submission" date="2021-02" db="EMBL/GenBank/DDBJ databases">
        <authorList>
            <person name="Nowell W R."/>
        </authorList>
    </citation>
    <scope>NUCLEOTIDE SEQUENCE</scope>
</reference>
<dbReference type="EMBL" id="CAJNOM010000104">
    <property type="protein sequence ID" value="CAF1055868.1"/>
    <property type="molecule type" value="Genomic_DNA"/>
</dbReference>
<dbReference type="EMBL" id="CAJNOI010000040">
    <property type="protein sequence ID" value="CAF0913673.1"/>
    <property type="molecule type" value="Genomic_DNA"/>
</dbReference>
<comment type="caution">
    <text evidence="3">The sequence shown here is derived from an EMBL/GenBank/DDBJ whole genome shotgun (WGS) entry which is preliminary data.</text>
</comment>
<dbReference type="SUPFAM" id="SSF56601">
    <property type="entry name" value="beta-lactamase/transpeptidase-like"/>
    <property type="match status" value="1"/>
</dbReference>
<evidence type="ECO:0000313" key="2">
    <source>
        <dbReference type="EMBL" id="CAF0913673.1"/>
    </source>
</evidence>
<dbReference type="PANTHER" id="PTHR43319:SF3">
    <property type="entry name" value="BETA-LACTAMASE-RELATED DOMAIN-CONTAINING PROTEIN"/>
    <property type="match status" value="1"/>
</dbReference>
<dbReference type="AlphaFoldDB" id="A0A814KS02"/>
<dbReference type="InterPro" id="IPR012338">
    <property type="entry name" value="Beta-lactam/transpept-like"/>
</dbReference>
<dbReference type="InterPro" id="IPR001466">
    <property type="entry name" value="Beta-lactam-related"/>
</dbReference>
<keyword evidence="4" id="KW-1185">Reference proteome</keyword>
<sequence length="390" mass="43921">MLEKEHPVSGYCATSWELIHHLFQQNFIDHLDIGATLCIYYQGQCVVNLAGGWFDLEDRTKQYTHDTLQCVYSTGKGIMATALAICIERGLLDYEERVATYWPEFGQNGKQNVKVKDLLSHRAGLAVINDDDGILNAEDILTDPTKIIDLLVKQKPNWDLDVDGHGYHALTFGYLTNELIRRIDIVKHRSMGQFIQEEIVQRLEDCEYYVGTCLPEQYLARISPSILPRETNSSENQSESSSLQTRAFTFNSLALSLPIDGNDKRLSIINGFTNARSLAQIYASLLFTKNLVNSTTLAKAILNNTPENECDQILDFIPTKFSQGGYMLDATVVKQFGKVFGHWGIGGSIAFACPDKQLTFAYVPNKLNFDMSKTQLRVQRILDAVQTLID</sequence>
<protein>
    <recommendedName>
        <fullName evidence="1">Beta-lactamase-related domain-containing protein</fullName>
    </recommendedName>
</protein>